<keyword evidence="9 14" id="KW-0443">Lipid metabolism</keyword>
<dbReference type="GO" id="GO:0042761">
    <property type="term" value="P:very long-chain fatty acid biosynthetic process"/>
    <property type="evidence" value="ECO:0007669"/>
    <property type="project" value="TreeGrafter"/>
</dbReference>
<reference evidence="15" key="1">
    <citation type="submission" date="2015-04" db="UniProtKB">
        <authorList>
            <consortium name="EnsemblPlants"/>
        </authorList>
    </citation>
    <scope>IDENTIFICATION</scope>
    <source>
        <strain evidence="15">SL10</strain>
    </source>
</reference>
<reference evidence="15" key="2">
    <citation type="submission" date="2018-04" db="EMBL/GenBank/DDBJ databases">
        <title>OnivRS2 (Oryza nivara Reference Sequence Version 2).</title>
        <authorList>
            <person name="Zhang J."/>
            <person name="Kudrna D."/>
            <person name="Lee S."/>
            <person name="Talag J."/>
            <person name="Rajasekar S."/>
            <person name="Welchert J."/>
            <person name="Hsing Y.-I."/>
            <person name="Wing R.A."/>
        </authorList>
    </citation>
    <scope>NUCLEOTIDE SEQUENCE [LARGE SCALE GENOMIC DNA]</scope>
    <source>
        <strain evidence="15">SL10</strain>
    </source>
</reference>
<evidence type="ECO:0000256" key="9">
    <source>
        <dbReference type="ARBA" id="ARBA00023098"/>
    </source>
</evidence>
<dbReference type="STRING" id="4536.A0A0E0HQP7"/>
<evidence type="ECO:0000256" key="12">
    <source>
        <dbReference type="ARBA" id="ARBA00023239"/>
    </source>
</evidence>
<keyword evidence="11 14" id="KW-0275">Fatty acid biosynthesis</keyword>
<evidence type="ECO:0000256" key="10">
    <source>
        <dbReference type="ARBA" id="ARBA00023136"/>
    </source>
</evidence>
<evidence type="ECO:0000256" key="13">
    <source>
        <dbReference type="ARBA" id="ARBA00036671"/>
    </source>
</evidence>
<dbReference type="PANTHER" id="PTHR11035:SF3">
    <property type="entry name" value="VERY-LONG-CHAIN (3R)-3-HYDROXYACYL-COA DEHYDRATASE"/>
    <property type="match status" value="1"/>
</dbReference>
<dbReference type="GO" id="GO:0030497">
    <property type="term" value="P:fatty acid elongation"/>
    <property type="evidence" value="ECO:0007669"/>
    <property type="project" value="TreeGrafter"/>
</dbReference>
<dbReference type="GO" id="GO:0102158">
    <property type="term" value="F:very-long-chain (3R)-3-hydroxyacyl-CoA dehydratase activity"/>
    <property type="evidence" value="ECO:0007669"/>
    <property type="project" value="UniProtKB-EC"/>
</dbReference>
<evidence type="ECO:0000256" key="2">
    <source>
        <dbReference type="ARBA" id="ARBA00005194"/>
    </source>
</evidence>
<sequence length="218" mass="25044">MVINQIPLATIPTSSSISHISAMAGNASVMRRLYLSFYNWIVFIGWVQVSWSMILALLENGYEAAMLPSPVSSTIPQITGRLFMIWGILWSFPETHTHIFVTSLLISWCITEVTRYCFYGMKESFGFTPSWLLWLRYSTFMVCLPVGTVSEVGLIYIVLPFMKASGKYCLRMPNKWNFSFNYFYASIFFMVLYAPVYPGLFRYLIAQRKKALAKAKTT</sequence>
<dbReference type="eggNOG" id="KOG3187">
    <property type="taxonomic scope" value="Eukaryota"/>
</dbReference>
<keyword evidence="14" id="KW-0256">Endoplasmic reticulum</keyword>
<keyword evidence="12 14" id="KW-0456">Lyase</keyword>
<dbReference type="InterPro" id="IPR007482">
    <property type="entry name" value="Tyr_Pase-like_PTPLA"/>
</dbReference>
<feature type="transmembrane region" description="Helical" evidence="14">
    <location>
        <begin position="182"/>
        <end position="205"/>
    </location>
</feature>
<feature type="transmembrane region" description="Helical" evidence="14">
    <location>
        <begin position="37"/>
        <end position="58"/>
    </location>
</feature>
<dbReference type="GO" id="GO:0030148">
    <property type="term" value="P:sphingolipid biosynthetic process"/>
    <property type="evidence" value="ECO:0007669"/>
    <property type="project" value="TreeGrafter"/>
</dbReference>
<evidence type="ECO:0000256" key="6">
    <source>
        <dbReference type="ARBA" id="ARBA00022692"/>
    </source>
</evidence>
<evidence type="ECO:0000313" key="16">
    <source>
        <dbReference type="Proteomes" id="UP000006591"/>
    </source>
</evidence>
<keyword evidence="16" id="KW-1185">Reference proteome</keyword>
<evidence type="ECO:0000256" key="8">
    <source>
        <dbReference type="ARBA" id="ARBA00022989"/>
    </source>
</evidence>
<dbReference type="OMA" id="PETHTHI"/>
<dbReference type="Gramene" id="ONIVA06G17230.2">
    <property type="protein sequence ID" value="ONIVA06G17230.2"/>
    <property type="gene ID" value="ONIVA06G17230"/>
</dbReference>
<evidence type="ECO:0000256" key="14">
    <source>
        <dbReference type="RuleBase" id="RU363109"/>
    </source>
</evidence>
<keyword evidence="6 14" id="KW-0812">Transmembrane</keyword>
<keyword evidence="8 14" id="KW-1133">Transmembrane helix</keyword>
<feature type="transmembrane region" description="Helical" evidence="14">
    <location>
        <begin position="98"/>
        <end position="118"/>
    </location>
</feature>
<evidence type="ECO:0000256" key="1">
    <source>
        <dbReference type="ARBA" id="ARBA00004141"/>
    </source>
</evidence>
<dbReference type="UniPathway" id="UPA00094"/>
<protein>
    <recommendedName>
        <fullName evidence="4 14">Very-long-chain (3R)-3-hydroxyacyl-CoA dehydratase</fullName>
        <ecNumber evidence="4 14">4.2.1.134</ecNumber>
    </recommendedName>
</protein>
<name>A0A0E0HQP7_ORYNI</name>
<comment type="similarity">
    <text evidence="3 14">Belongs to the very long-chain fatty acids dehydratase HACD family.</text>
</comment>
<evidence type="ECO:0000256" key="11">
    <source>
        <dbReference type="ARBA" id="ARBA00023160"/>
    </source>
</evidence>
<dbReference type="EnsemblPlants" id="ONIVA06G17230.2">
    <property type="protein sequence ID" value="ONIVA06G17230.2"/>
    <property type="gene ID" value="ONIVA06G17230"/>
</dbReference>
<dbReference type="AlphaFoldDB" id="A0A0E0HQP7"/>
<dbReference type="Proteomes" id="UP000006591">
    <property type="component" value="Chromosome 6"/>
</dbReference>
<dbReference type="HOGENOM" id="CLU_034302_0_0_1"/>
<comment type="function">
    <text evidence="14">Catalyzes the third of the four reactions of the long-chain fatty acids elongation cycle. This endoplasmic reticulum-bound enzymatic process, allows the addition of two carbons to the chain of long- and very long-chain fatty acids/VLCFAs per cycle. This enzyme catalyzes the dehydration of the 3-hydroxyacyl-CoA intermediate into trans-2,3-enoyl-CoA, within each cycle of fatty acid elongation. Thereby, it participates to the production of VLCFAs of different chain lengths that are involved in multiple biological processes as precursors of membrane lipids and lipid mediators.</text>
</comment>
<keyword evidence="10 14" id="KW-0472">Membrane</keyword>
<evidence type="ECO:0000313" key="15">
    <source>
        <dbReference type="EnsemblPlants" id="ONIVA06G17230.2"/>
    </source>
</evidence>
<feature type="transmembrane region" description="Helical" evidence="14">
    <location>
        <begin position="139"/>
        <end position="162"/>
    </location>
</feature>
<comment type="pathway">
    <text evidence="2 14">Lipid metabolism; fatty acid biosynthesis.</text>
</comment>
<accession>A0A0E0HQP7</accession>
<dbReference type="PANTHER" id="PTHR11035">
    <property type="entry name" value="VERY-LONG-CHAIN (3R)-3-HYDROXYACYL-COA DEHYDRATASE"/>
    <property type="match status" value="1"/>
</dbReference>
<keyword evidence="5 14" id="KW-0444">Lipid biosynthesis</keyword>
<organism evidence="15">
    <name type="scientific">Oryza nivara</name>
    <name type="common">Indian wild rice</name>
    <name type="synonym">Oryza sativa f. spontanea</name>
    <dbReference type="NCBI Taxonomy" id="4536"/>
    <lineage>
        <taxon>Eukaryota</taxon>
        <taxon>Viridiplantae</taxon>
        <taxon>Streptophyta</taxon>
        <taxon>Embryophyta</taxon>
        <taxon>Tracheophyta</taxon>
        <taxon>Spermatophyta</taxon>
        <taxon>Magnoliopsida</taxon>
        <taxon>Liliopsida</taxon>
        <taxon>Poales</taxon>
        <taxon>Poaceae</taxon>
        <taxon>BOP clade</taxon>
        <taxon>Oryzoideae</taxon>
        <taxon>Oryzeae</taxon>
        <taxon>Oryzinae</taxon>
        <taxon>Oryza</taxon>
    </lineage>
</organism>
<dbReference type="Pfam" id="PF04387">
    <property type="entry name" value="PTPLA"/>
    <property type="match status" value="1"/>
</dbReference>
<proteinExistence type="inferred from homology"/>
<dbReference type="GO" id="GO:0005789">
    <property type="term" value="C:endoplasmic reticulum membrane"/>
    <property type="evidence" value="ECO:0007669"/>
    <property type="project" value="UniProtKB-SubCell"/>
</dbReference>
<dbReference type="EC" id="4.2.1.134" evidence="4 14"/>
<keyword evidence="7 14" id="KW-0276">Fatty acid metabolism</keyword>
<comment type="subcellular location">
    <subcellularLocation>
        <location evidence="14">Endoplasmic reticulum membrane</location>
        <topology evidence="14">Multi-pass membrane protein</topology>
    </subcellularLocation>
    <subcellularLocation>
        <location evidence="1">Membrane</location>
        <topology evidence="1">Multi-pass membrane protein</topology>
    </subcellularLocation>
</comment>
<comment type="caution">
    <text evidence="14">Lacks conserved residue(s) required for the propagation of feature annotation.</text>
</comment>
<evidence type="ECO:0000256" key="4">
    <source>
        <dbReference type="ARBA" id="ARBA00013122"/>
    </source>
</evidence>
<evidence type="ECO:0000256" key="5">
    <source>
        <dbReference type="ARBA" id="ARBA00022516"/>
    </source>
</evidence>
<evidence type="ECO:0000256" key="3">
    <source>
        <dbReference type="ARBA" id="ARBA00007811"/>
    </source>
</evidence>
<comment type="catalytic activity">
    <reaction evidence="13 14">
        <text>a very-long-chain (3R)-3-hydroxyacyl-CoA = a very-long-chain (2E)-enoyl-CoA + H2O</text>
        <dbReference type="Rhea" id="RHEA:45812"/>
        <dbReference type="ChEBI" id="CHEBI:15377"/>
        <dbReference type="ChEBI" id="CHEBI:83728"/>
        <dbReference type="ChEBI" id="CHEBI:85440"/>
        <dbReference type="EC" id="4.2.1.134"/>
    </reaction>
</comment>
<evidence type="ECO:0000256" key="7">
    <source>
        <dbReference type="ARBA" id="ARBA00022832"/>
    </source>
</evidence>